<keyword evidence="5" id="KW-0325">Glycoprotein</keyword>
<evidence type="ECO:0000256" key="7">
    <source>
        <dbReference type="SAM" id="Phobius"/>
    </source>
</evidence>
<dbReference type="AlphaFoldDB" id="A0AAD9PZ76"/>
<evidence type="ECO:0000259" key="8">
    <source>
        <dbReference type="PROSITE" id="PS51551"/>
    </source>
</evidence>
<dbReference type="GO" id="GO:0046875">
    <property type="term" value="F:ephrin receptor binding"/>
    <property type="evidence" value="ECO:0007669"/>
    <property type="project" value="TreeGrafter"/>
</dbReference>
<proteinExistence type="inferred from homology"/>
<dbReference type="InterPro" id="IPR008972">
    <property type="entry name" value="Cupredoxin"/>
</dbReference>
<keyword evidence="2" id="KW-0732">Signal</keyword>
<dbReference type="GO" id="GO:0048013">
    <property type="term" value="P:ephrin receptor signaling pathway"/>
    <property type="evidence" value="ECO:0007669"/>
    <property type="project" value="TreeGrafter"/>
</dbReference>
<evidence type="ECO:0000256" key="4">
    <source>
        <dbReference type="ARBA" id="ARBA00023157"/>
    </source>
</evidence>
<evidence type="ECO:0000256" key="6">
    <source>
        <dbReference type="PROSITE-ProRule" id="PRU00884"/>
    </source>
</evidence>
<dbReference type="Gene3D" id="2.60.40.420">
    <property type="entry name" value="Cupredoxins - blue copper proteins"/>
    <property type="match status" value="1"/>
</dbReference>
<reference evidence="9" key="1">
    <citation type="journal article" date="2023" name="G3 (Bethesda)">
        <title>Whole genome assembly and annotation of the endangered Caribbean coral Acropora cervicornis.</title>
        <authorList>
            <person name="Selwyn J.D."/>
            <person name="Vollmer S.V."/>
        </authorList>
    </citation>
    <scope>NUCLEOTIDE SEQUENCE</scope>
    <source>
        <strain evidence="9">K2</strain>
    </source>
</reference>
<gene>
    <name evidence="9" type="ORF">P5673_027209</name>
</gene>
<comment type="caution">
    <text evidence="6">Lacks conserved residue(s) required for the propagation of feature annotation.</text>
</comment>
<dbReference type="Proteomes" id="UP001249851">
    <property type="component" value="Unassembled WGS sequence"/>
</dbReference>
<keyword evidence="4" id="KW-1015">Disulfide bond</keyword>
<organism evidence="9 10">
    <name type="scientific">Acropora cervicornis</name>
    <name type="common">Staghorn coral</name>
    <dbReference type="NCBI Taxonomy" id="6130"/>
    <lineage>
        <taxon>Eukaryota</taxon>
        <taxon>Metazoa</taxon>
        <taxon>Cnidaria</taxon>
        <taxon>Anthozoa</taxon>
        <taxon>Hexacorallia</taxon>
        <taxon>Scleractinia</taxon>
        <taxon>Astrocoeniina</taxon>
        <taxon>Acroporidae</taxon>
        <taxon>Acropora</taxon>
    </lineage>
</organism>
<dbReference type="EMBL" id="JARQWQ010000093">
    <property type="protein sequence ID" value="KAK2551790.1"/>
    <property type="molecule type" value="Genomic_DNA"/>
</dbReference>
<dbReference type="GO" id="GO:0005886">
    <property type="term" value="C:plasma membrane"/>
    <property type="evidence" value="ECO:0007669"/>
    <property type="project" value="TreeGrafter"/>
</dbReference>
<accession>A0AAD9PZ76</accession>
<evidence type="ECO:0000313" key="9">
    <source>
        <dbReference type="EMBL" id="KAK2551790.1"/>
    </source>
</evidence>
<name>A0AAD9PZ76_ACRCE</name>
<comment type="similarity">
    <text evidence="6">Belongs to the ephrin family.</text>
</comment>
<dbReference type="GO" id="GO:0007411">
    <property type="term" value="P:axon guidance"/>
    <property type="evidence" value="ECO:0007669"/>
    <property type="project" value="TreeGrafter"/>
</dbReference>
<keyword evidence="7" id="KW-0812">Transmembrane</keyword>
<evidence type="ECO:0000313" key="10">
    <source>
        <dbReference type="Proteomes" id="UP001249851"/>
    </source>
</evidence>
<dbReference type="PROSITE" id="PS51551">
    <property type="entry name" value="EPHRIN_RBD_2"/>
    <property type="match status" value="1"/>
</dbReference>
<reference evidence="9" key="2">
    <citation type="journal article" date="2023" name="Science">
        <title>Genomic signatures of disease resistance in endangered staghorn corals.</title>
        <authorList>
            <person name="Vollmer S.V."/>
            <person name="Selwyn J.D."/>
            <person name="Despard B.A."/>
            <person name="Roesel C.L."/>
        </authorList>
    </citation>
    <scope>NUCLEOTIDE SEQUENCE</scope>
    <source>
        <strain evidence="9">K2</strain>
    </source>
</reference>
<dbReference type="SUPFAM" id="SSF49503">
    <property type="entry name" value="Cupredoxins"/>
    <property type="match status" value="1"/>
</dbReference>
<dbReference type="Pfam" id="PF00812">
    <property type="entry name" value="Ephrin"/>
    <property type="match status" value="1"/>
</dbReference>
<protein>
    <recommendedName>
        <fullName evidence="8">Ephrin RBD domain-containing protein</fullName>
    </recommendedName>
</protein>
<keyword evidence="7" id="KW-1133">Transmembrane helix</keyword>
<dbReference type="PANTHER" id="PTHR11304">
    <property type="entry name" value="EPHRIN"/>
    <property type="match status" value="1"/>
</dbReference>
<dbReference type="InterPro" id="IPR031328">
    <property type="entry name" value="Ephrin"/>
</dbReference>
<keyword evidence="10" id="KW-1185">Reference proteome</keyword>
<keyword evidence="3 7" id="KW-0472">Membrane</keyword>
<feature type="transmembrane region" description="Helical" evidence="7">
    <location>
        <begin position="156"/>
        <end position="179"/>
    </location>
</feature>
<dbReference type="PANTHER" id="PTHR11304:SF29">
    <property type="entry name" value="EPHRIN"/>
    <property type="match status" value="1"/>
</dbReference>
<comment type="subcellular location">
    <subcellularLocation>
        <location evidence="1">Membrane</location>
    </subcellularLocation>
</comment>
<dbReference type="InterPro" id="IPR001799">
    <property type="entry name" value="Ephrin_RBD"/>
</dbReference>
<comment type="caution">
    <text evidence="9">The sequence shown here is derived from an EMBL/GenBank/DDBJ whole genome shotgun (WGS) entry which is preliminary data.</text>
</comment>
<evidence type="ECO:0000256" key="2">
    <source>
        <dbReference type="ARBA" id="ARBA00022729"/>
    </source>
</evidence>
<evidence type="ECO:0000256" key="5">
    <source>
        <dbReference type="ARBA" id="ARBA00023180"/>
    </source>
</evidence>
<evidence type="ECO:0000256" key="3">
    <source>
        <dbReference type="ARBA" id="ARBA00023136"/>
    </source>
</evidence>
<feature type="domain" description="Ephrin RBD" evidence="8">
    <location>
        <begin position="1"/>
        <end position="102"/>
    </location>
</feature>
<sequence>MKTAADPDNLFENFWQVDYDSFRSCNVNTSNPSNKLFFKCEDPQSLHYEQFIFQSFGIGNRPTFQKGKTHYFVSTSNGSKESLEKTSGGHCDEFNMRLRIYVCHNSTDVLCSEAQSTTLPSTTVPSVPVNRTDVPGVRCTPADGEKRIQDTLTLNVWLMIAIIALGFLLISVFGNICLIA</sequence>
<evidence type="ECO:0000256" key="1">
    <source>
        <dbReference type="ARBA" id="ARBA00004370"/>
    </source>
</evidence>